<dbReference type="OrthoDB" id="9805059at2"/>
<dbReference type="PANTHER" id="PTHR30070">
    <property type="entry name" value="HEME EXPORTER PROTEIN B"/>
    <property type="match status" value="1"/>
</dbReference>
<feature type="transmembrane region" description="Helical" evidence="8">
    <location>
        <begin position="157"/>
        <end position="180"/>
    </location>
</feature>
<keyword evidence="7 8" id="KW-0472">Membrane</keyword>
<feature type="transmembrane region" description="Helical" evidence="8">
    <location>
        <begin position="187"/>
        <end position="209"/>
    </location>
</feature>
<evidence type="ECO:0000256" key="7">
    <source>
        <dbReference type="ARBA" id="ARBA00023136"/>
    </source>
</evidence>
<reference evidence="9 10" key="1">
    <citation type="submission" date="2007-08" db="EMBL/GenBank/DDBJ databases">
        <title>Complete sequence of Roseiflexus castenholzii DSM 13941.</title>
        <authorList>
            <consortium name="US DOE Joint Genome Institute"/>
            <person name="Copeland A."/>
            <person name="Lucas S."/>
            <person name="Lapidus A."/>
            <person name="Barry K."/>
            <person name="Glavina del Rio T."/>
            <person name="Dalin E."/>
            <person name="Tice H."/>
            <person name="Pitluck S."/>
            <person name="Thompson L.S."/>
            <person name="Brettin T."/>
            <person name="Bruce D."/>
            <person name="Detter J.C."/>
            <person name="Han C."/>
            <person name="Tapia R."/>
            <person name="Schmutz J."/>
            <person name="Larimer F."/>
            <person name="Land M."/>
            <person name="Hauser L."/>
            <person name="Kyrpides N."/>
            <person name="Mikhailova N."/>
            <person name="Bryant D.A."/>
            <person name="Hanada S."/>
            <person name="Tsukatani Y."/>
            <person name="Richardson P."/>
        </authorList>
    </citation>
    <scope>NUCLEOTIDE SEQUENCE [LARGE SCALE GENOMIC DNA]</scope>
    <source>
        <strain evidence="10">DSM 13941 / HLO8</strain>
    </source>
</reference>
<dbReference type="GO" id="GO:0017004">
    <property type="term" value="P:cytochrome complex assembly"/>
    <property type="evidence" value="ECO:0007669"/>
    <property type="project" value="UniProtKB-KW"/>
</dbReference>
<feature type="transmembrane region" description="Helical" evidence="8">
    <location>
        <begin position="121"/>
        <end position="145"/>
    </location>
</feature>
<keyword evidence="4 8" id="KW-0812">Transmembrane</keyword>
<keyword evidence="3" id="KW-0813">Transport</keyword>
<dbReference type="PANTHER" id="PTHR30070:SF1">
    <property type="entry name" value="CYTOCHROME C BIOGENESIS B-RELATED"/>
    <property type="match status" value="1"/>
</dbReference>
<evidence type="ECO:0000313" key="10">
    <source>
        <dbReference type="Proteomes" id="UP000000263"/>
    </source>
</evidence>
<organism evidence="9 10">
    <name type="scientific">Roseiflexus castenholzii (strain DSM 13941 / HLO8)</name>
    <dbReference type="NCBI Taxonomy" id="383372"/>
    <lineage>
        <taxon>Bacteria</taxon>
        <taxon>Bacillati</taxon>
        <taxon>Chloroflexota</taxon>
        <taxon>Chloroflexia</taxon>
        <taxon>Chloroflexales</taxon>
        <taxon>Roseiflexineae</taxon>
        <taxon>Roseiflexaceae</taxon>
        <taxon>Roseiflexus</taxon>
    </lineage>
</organism>
<dbReference type="HOGENOM" id="CLU_079069_0_1_0"/>
<comment type="subcellular location">
    <subcellularLocation>
        <location evidence="1">Membrane</location>
        <topology evidence="1">Multi-pass membrane protein</topology>
    </subcellularLocation>
</comment>
<dbReference type="KEGG" id="rca:Rcas_4436"/>
<evidence type="ECO:0000256" key="6">
    <source>
        <dbReference type="ARBA" id="ARBA00022989"/>
    </source>
</evidence>
<evidence type="ECO:0000313" key="9">
    <source>
        <dbReference type="EMBL" id="ABU60452.1"/>
    </source>
</evidence>
<keyword evidence="10" id="KW-1185">Reference proteome</keyword>
<dbReference type="EMBL" id="CP000804">
    <property type="protein sequence ID" value="ABU60452.1"/>
    <property type="molecule type" value="Genomic_DNA"/>
</dbReference>
<dbReference type="GO" id="GO:0005886">
    <property type="term" value="C:plasma membrane"/>
    <property type="evidence" value="ECO:0007669"/>
    <property type="project" value="TreeGrafter"/>
</dbReference>
<evidence type="ECO:0000256" key="2">
    <source>
        <dbReference type="ARBA" id="ARBA00010544"/>
    </source>
</evidence>
<dbReference type="AlphaFoldDB" id="A7NSA6"/>
<dbReference type="eggNOG" id="COG2386">
    <property type="taxonomic scope" value="Bacteria"/>
</dbReference>
<protein>
    <submittedName>
        <fullName evidence="9">Cytochrome c-type biogenesis protein CcmB</fullName>
    </submittedName>
</protein>
<dbReference type="GO" id="GO:1903607">
    <property type="term" value="P:cytochrome c biosynthetic process"/>
    <property type="evidence" value="ECO:0007669"/>
    <property type="project" value="TreeGrafter"/>
</dbReference>
<evidence type="ECO:0000256" key="5">
    <source>
        <dbReference type="ARBA" id="ARBA00022748"/>
    </source>
</evidence>
<comment type="similarity">
    <text evidence="2">Belongs to the CcmB/CycW/HelB family.</text>
</comment>
<evidence type="ECO:0000256" key="3">
    <source>
        <dbReference type="ARBA" id="ARBA00022448"/>
    </source>
</evidence>
<feature type="transmembrane region" description="Helical" evidence="8">
    <location>
        <begin position="44"/>
        <end position="65"/>
    </location>
</feature>
<name>A7NSA6_ROSCS</name>
<evidence type="ECO:0000256" key="1">
    <source>
        <dbReference type="ARBA" id="ARBA00004141"/>
    </source>
</evidence>
<evidence type="ECO:0000256" key="8">
    <source>
        <dbReference type="SAM" id="Phobius"/>
    </source>
</evidence>
<evidence type="ECO:0000256" key="4">
    <source>
        <dbReference type="ARBA" id="ARBA00022692"/>
    </source>
</evidence>
<feature type="transmembrane region" description="Helical" evidence="8">
    <location>
        <begin position="77"/>
        <end position="100"/>
    </location>
</feature>
<dbReference type="GO" id="GO:0015232">
    <property type="term" value="F:heme transmembrane transporter activity"/>
    <property type="evidence" value="ECO:0007669"/>
    <property type="project" value="InterPro"/>
</dbReference>
<feature type="transmembrane region" description="Helical" evidence="8">
    <location>
        <begin position="221"/>
        <end position="242"/>
    </location>
</feature>
<gene>
    <name evidence="9" type="ordered locus">Rcas_4436</name>
</gene>
<accession>A7NSA6</accession>
<keyword evidence="5" id="KW-0201">Cytochrome c-type biogenesis</keyword>
<dbReference type="STRING" id="383372.Rcas_4436"/>
<dbReference type="Pfam" id="PF03379">
    <property type="entry name" value="CcmB"/>
    <property type="match status" value="1"/>
</dbReference>
<proteinExistence type="inferred from homology"/>
<keyword evidence="6 8" id="KW-1133">Transmembrane helix</keyword>
<dbReference type="RefSeq" id="WP_012122873.1">
    <property type="nucleotide sequence ID" value="NC_009767.1"/>
</dbReference>
<dbReference type="InterPro" id="IPR003544">
    <property type="entry name" value="Cyt_c_biogenesis_CcmB"/>
</dbReference>
<sequence>MDPHLSSQGAVEPAAATAPPEAPLLTAAWAVFRKDVRSELRTRYALNAVLLFAVSTVVAMSLGMGPLTISRNADLPMIHAALLWVAILFAAFTGLARAFVQEEEARTAAALRLSARPTAVFLGKLLFNLALLLLLVVVTTVLFIIMLRVQVGNPGLLAALLLAGSLGLVAATTLIAAIIARASVKGALFAVLSFPLLAPLLVVAIQGSANALAGRGWESGIGALQVLAGYTIALFTASLFLFNSVWEP</sequence>
<dbReference type="Proteomes" id="UP000000263">
    <property type="component" value="Chromosome"/>
</dbReference>